<dbReference type="AlphaFoldDB" id="A0A850T336"/>
<organism evidence="4 5">
    <name type="scientific">Desulfobacter latus</name>
    <dbReference type="NCBI Taxonomy" id="2292"/>
    <lineage>
        <taxon>Bacteria</taxon>
        <taxon>Pseudomonadati</taxon>
        <taxon>Thermodesulfobacteriota</taxon>
        <taxon>Desulfobacteria</taxon>
        <taxon>Desulfobacterales</taxon>
        <taxon>Desulfobacteraceae</taxon>
        <taxon>Desulfobacter</taxon>
    </lineage>
</organism>
<keyword evidence="1" id="KW-0175">Coiled coil</keyword>
<proteinExistence type="predicted"/>
<feature type="domain" description="Transposase IS116/IS110/IS902 C-terminal" evidence="3">
    <location>
        <begin position="264"/>
        <end position="349"/>
    </location>
</feature>
<dbReference type="Proteomes" id="UP000553343">
    <property type="component" value="Unassembled WGS sequence"/>
</dbReference>
<reference evidence="4 5" key="1">
    <citation type="submission" date="2020-06" db="EMBL/GenBank/DDBJ databases">
        <title>High-quality draft genome of sulfate reducer Desulfobacter latus type strain AcrS2 isolated from marine sediment.</title>
        <authorList>
            <person name="Hoppe M."/>
            <person name="Larsen C.K."/>
            <person name="Marshall I.P.G."/>
            <person name="Schramm A."/>
            <person name="Marietou A.G."/>
        </authorList>
    </citation>
    <scope>NUCLEOTIDE SEQUENCE [LARGE SCALE GENOMIC DNA]</scope>
    <source>
        <strain evidence="4 5">AcRS2</strain>
    </source>
</reference>
<comment type="caution">
    <text evidence="4">The sequence shown here is derived from an EMBL/GenBank/DDBJ whole genome shotgun (WGS) entry which is preliminary data.</text>
</comment>
<dbReference type="InterPro" id="IPR002525">
    <property type="entry name" value="Transp_IS110-like_N"/>
</dbReference>
<accession>A0A850T336</accession>
<dbReference type="GO" id="GO:0004803">
    <property type="term" value="F:transposase activity"/>
    <property type="evidence" value="ECO:0007669"/>
    <property type="project" value="InterPro"/>
</dbReference>
<evidence type="ECO:0000259" key="3">
    <source>
        <dbReference type="Pfam" id="PF02371"/>
    </source>
</evidence>
<feature type="domain" description="Transposase IS110-like N-terminal" evidence="2">
    <location>
        <begin position="19"/>
        <end position="162"/>
    </location>
</feature>
<evidence type="ECO:0000313" key="4">
    <source>
        <dbReference type="EMBL" id="NWH05511.1"/>
    </source>
</evidence>
<name>A0A850T336_9BACT</name>
<dbReference type="Pfam" id="PF02371">
    <property type="entry name" value="Transposase_20"/>
    <property type="match status" value="1"/>
</dbReference>
<sequence>MTKKSKNSTLIQIVHPICCGLDVHKDKISACLITVDENGKEQHEIREFSSFTQDLQKMKAWLIVNSCPVVAMESTGVYWHPVYNTIEDAMQVVLVNARHIKNVPGRKTDICDSKWLAGLLRHGLVKGSFIPPEHVREWRELSRLRRTYTESQADFKRRVHKLFITANIKIDSVVSDLFGVTGLNLIDLLCKSEEVTLEKVQECTKGSLKNKAPELYLSLHGYFKDHHRFQLIGMMESIEMFQNQIEQINARLELLTRDHEDLLERLDEVPGIDKKSAQSIIGEVGVTLEEFEKMVAFVAWAGLCPGNNESAGKRKSGRNAVRNHPFKTILIGIAWAAIKTKGSYYKAKYYKLKSRRGAKKAIVAIAHKIAKAIYNIIKYGDRYKDLGEEYLSKPNKQRMLKNLAKKADALGMKLVSCEN</sequence>
<evidence type="ECO:0000313" key="5">
    <source>
        <dbReference type="Proteomes" id="UP000553343"/>
    </source>
</evidence>
<keyword evidence="5" id="KW-1185">Reference proteome</keyword>
<dbReference type="NCBIfam" id="NF033542">
    <property type="entry name" value="transpos_IS110"/>
    <property type="match status" value="1"/>
</dbReference>
<dbReference type="PANTHER" id="PTHR33055">
    <property type="entry name" value="TRANSPOSASE FOR INSERTION SEQUENCE ELEMENT IS1111A"/>
    <property type="match status" value="1"/>
</dbReference>
<evidence type="ECO:0000256" key="1">
    <source>
        <dbReference type="SAM" id="Coils"/>
    </source>
</evidence>
<dbReference type="EMBL" id="JACADJ010000036">
    <property type="protein sequence ID" value="NWH05511.1"/>
    <property type="molecule type" value="Genomic_DNA"/>
</dbReference>
<dbReference type="InterPro" id="IPR047650">
    <property type="entry name" value="Transpos_IS110"/>
</dbReference>
<protein>
    <submittedName>
        <fullName evidence="4">IS110 family transposase</fullName>
    </submittedName>
</protein>
<evidence type="ECO:0000259" key="2">
    <source>
        <dbReference type="Pfam" id="PF01548"/>
    </source>
</evidence>
<dbReference type="Pfam" id="PF01548">
    <property type="entry name" value="DEDD_Tnp_IS110"/>
    <property type="match status" value="1"/>
</dbReference>
<dbReference type="RefSeq" id="WP_178366960.1">
    <property type="nucleotide sequence ID" value="NZ_JACADJ010000036.1"/>
</dbReference>
<feature type="coiled-coil region" evidence="1">
    <location>
        <begin position="238"/>
        <end position="265"/>
    </location>
</feature>
<dbReference type="InterPro" id="IPR003346">
    <property type="entry name" value="Transposase_20"/>
</dbReference>
<gene>
    <name evidence="4" type="ORF">HXW94_11005</name>
</gene>
<dbReference type="PANTHER" id="PTHR33055:SF15">
    <property type="entry name" value="TRANSPOSASE-RELATED"/>
    <property type="match status" value="1"/>
</dbReference>
<dbReference type="GO" id="GO:0003677">
    <property type="term" value="F:DNA binding"/>
    <property type="evidence" value="ECO:0007669"/>
    <property type="project" value="InterPro"/>
</dbReference>
<dbReference type="GO" id="GO:0006313">
    <property type="term" value="P:DNA transposition"/>
    <property type="evidence" value="ECO:0007669"/>
    <property type="project" value="InterPro"/>
</dbReference>